<protein>
    <submittedName>
        <fullName evidence="1">Uncharacterized protein</fullName>
    </submittedName>
</protein>
<dbReference type="Proteomes" id="UP000092993">
    <property type="component" value="Unassembled WGS sequence"/>
</dbReference>
<dbReference type="AlphaFoldDB" id="A0A1C7MEX8"/>
<proteinExistence type="predicted"/>
<reference evidence="1 2" key="1">
    <citation type="submission" date="2016-03" db="EMBL/GenBank/DDBJ databases">
        <title>Whole genome sequencing of Grifola frondosa 9006-11.</title>
        <authorList>
            <person name="Min B."/>
            <person name="Park H."/>
            <person name="Kim J.-G."/>
            <person name="Cho H."/>
            <person name="Oh Y.-L."/>
            <person name="Kong W.-S."/>
            <person name="Choi I.-G."/>
        </authorList>
    </citation>
    <scope>NUCLEOTIDE SEQUENCE [LARGE SCALE GENOMIC DNA]</scope>
    <source>
        <strain evidence="1 2">9006-11</strain>
    </source>
</reference>
<keyword evidence="2" id="KW-1185">Reference proteome</keyword>
<sequence>MDIFFEVEVNSALRTPGNIWIAARRNIPHFPSNCPPDLSEPPYASLGFRTGLRCVQYPTSAQSGSFPSKFNFALLSGGQ</sequence>
<organism evidence="1 2">
    <name type="scientific">Grifola frondosa</name>
    <name type="common">Maitake</name>
    <name type="synonym">Polyporus frondosus</name>
    <dbReference type="NCBI Taxonomy" id="5627"/>
    <lineage>
        <taxon>Eukaryota</taxon>
        <taxon>Fungi</taxon>
        <taxon>Dikarya</taxon>
        <taxon>Basidiomycota</taxon>
        <taxon>Agaricomycotina</taxon>
        <taxon>Agaricomycetes</taxon>
        <taxon>Polyporales</taxon>
        <taxon>Grifolaceae</taxon>
        <taxon>Grifola</taxon>
    </lineage>
</organism>
<evidence type="ECO:0000313" key="2">
    <source>
        <dbReference type="Proteomes" id="UP000092993"/>
    </source>
</evidence>
<gene>
    <name evidence="1" type="ORF">A0H81_04766</name>
</gene>
<dbReference type="EMBL" id="LUGG01000004">
    <property type="protein sequence ID" value="OBZ75372.1"/>
    <property type="molecule type" value="Genomic_DNA"/>
</dbReference>
<name>A0A1C7MEX8_GRIFR</name>
<comment type="caution">
    <text evidence="1">The sequence shown here is derived from an EMBL/GenBank/DDBJ whole genome shotgun (WGS) entry which is preliminary data.</text>
</comment>
<evidence type="ECO:0000313" key="1">
    <source>
        <dbReference type="EMBL" id="OBZ75372.1"/>
    </source>
</evidence>
<accession>A0A1C7MEX8</accession>